<dbReference type="InterPro" id="IPR053139">
    <property type="entry name" value="Surface_bspA-like"/>
</dbReference>
<gene>
    <name evidence="1" type="ORF">M9Y10_041024</name>
</gene>
<comment type="caution">
    <text evidence="1">The sequence shown here is derived from an EMBL/GenBank/DDBJ whole genome shotgun (WGS) entry which is preliminary data.</text>
</comment>
<accession>A0ABR2K3B7</accession>
<dbReference type="Proteomes" id="UP001470230">
    <property type="component" value="Unassembled WGS sequence"/>
</dbReference>
<reference evidence="1 2" key="1">
    <citation type="submission" date="2024-04" db="EMBL/GenBank/DDBJ databases">
        <title>Tritrichomonas musculus Genome.</title>
        <authorList>
            <person name="Alves-Ferreira E."/>
            <person name="Grigg M."/>
            <person name="Lorenzi H."/>
            <person name="Galac M."/>
        </authorList>
    </citation>
    <scope>NUCLEOTIDE SEQUENCE [LARGE SCALE GENOMIC DNA]</scope>
    <source>
        <strain evidence="1 2">EAF2021</strain>
    </source>
</reference>
<protein>
    <submittedName>
        <fullName evidence="1">Uncharacterized protein</fullName>
    </submittedName>
</protein>
<dbReference type="InterPro" id="IPR032675">
    <property type="entry name" value="LRR_dom_sf"/>
</dbReference>
<organism evidence="1 2">
    <name type="scientific">Tritrichomonas musculus</name>
    <dbReference type="NCBI Taxonomy" id="1915356"/>
    <lineage>
        <taxon>Eukaryota</taxon>
        <taxon>Metamonada</taxon>
        <taxon>Parabasalia</taxon>
        <taxon>Tritrichomonadida</taxon>
        <taxon>Tritrichomonadidae</taxon>
        <taxon>Tritrichomonas</taxon>
    </lineage>
</organism>
<dbReference type="SUPFAM" id="SSF52058">
    <property type="entry name" value="L domain-like"/>
    <property type="match status" value="1"/>
</dbReference>
<keyword evidence="2" id="KW-1185">Reference proteome</keyword>
<dbReference type="PANTHER" id="PTHR45661:SF3">
    <property type="entry name" value="IG-LIKE DOMAIN-CONTAINING PROTEIN"/>
    <property type="match status" value="1"/>
</dbReference>
<evidence type="ECO:0000313" key="2">
    <source>
        <dbReference type="Proteomes" id="UP001470230"/>
    </source>
</evidence>
<dbReference type="PANTHER" id="PTHR45661">
    <property type="entry name" value="SURFACE ANTIGEN"/>
    <property type="match status" value="1"/>
</dbReference>
<name>A0ABR2K3B7_9EUKA</name>
<dbReference type="EMBL" id="JAPFFF010000007">
    <property type="protein sequence ID" value="KAK8885574.1"/>
    <property type="molecule type" value="Genomic_DNA"/>
</dbReference>
<dbReference type="Pfam" id="PF13306">
    <property type="entry name" value="LRR_5"/>
    <property type="match status" value="3"/>
</dbReference>
<proteinExistence type="predicted"/>
<evidence type="ECO:0000313" key="1">
    <source>
        <dbReference type="EMBL" id="KAK8885574.1"/>
    </source>
</evidence>
<dbReference type="InterPro" id="IPR026906">
    <property type="entry name" value="LRR_5"/>
</dbReference>
<sequence length="655" mass="75298">MLFLGKFDEDLLLLENKAVNLGNQSNQIFRNIKYDPSLTPDVIKYPIDGYNSDVWILFGDVKPTLLLKKLISSTKIIIFVFNFSKPETLFFLDEGWGPIIERIHVNNQTRILIGTRSESKSVINQTEMNSQIAKIERKLNCQKFFEEKSFQYSNFYSNTKSEFCEYIKTLLKQIKSNLQNEQDDLSSINNKRETAIYKNICYIIYKENQSAEITCSPNARGDVVIPRYVKYESQPYFINKIGPNAFESSKIKSLKFVKKSLITKIDKFAFLNSSLSILFIPASLVKLDIHWCAQARKLSQVEVDLDNKYFSIENNLLIHKKWNKIKKQFCKDIVFAQKNCLFGDLIIPNDIVHIKIFSFYKHKGIHSLTFSGNSIKSINPFSFYNCKNLKNVKFLNTSNLILDKFCFSKSANLSSIEFKCSALSIRNNCFDSCTSLNSIKFSKVKVVLFRDNVFKNCEGMTHFEMKNLLCVKFGKECFLNATKLESVVLNSGFVVFDQNCFKSCTSLSFVEIECKKKIVIPKDIFNGCDSLEKLKVSTFSKLTLAINCFYSKNLKSIEIKCKKIEIGENCFGNCCLLESVSLQSEADLIILENIFIGCSKIEKLKFFSQNNLQISNSCFKSISELNSLKLYGKSVNIDENFIKKSFPYISMKINL</sequence>
<dbReference type="Gene3D" id="3.80.10.10">
    <property type="entry name" value="Ribonuclease Inhibitor"/>
    <property type="match status" value="3"/>
</dbReference>